<reference evidence="1" key="2">
    <citation type="journal article" date="2015" name="Data Brief">
        <title>Shoot transcriptome of the giant reed, Arundo donax.</title>
        <authorList>
            <person name="Barrero R.A."/>
            <person name="Guerrero F.D."/>
            <person name="Moolhuijzen P."/>
            <person name="Goolsby J.A."/>
            <person name="Tidwell J."/>
            <person name="Bellgard S.E."/>
            <person name="Bellgard M.I."/>
        </authorList>
    </citation>
    <scope>NUCLEOTIDE SEQUENCE</scope>
    <source>
        <tissue evidence="1">Shoot tissue taken approximately 20 cm above the soil surface</tissue>
    </source>
</reference>
<proteinExistence type="predicted"/>
<dbReference type="EMBL" id="GBRH01252491">
    <property type="protein sequence ID" value="JAD45404.1"/>
    <property type="molecule type" value="Transcribed_RNA"/>
</dbReference>
<organism evidence="1">
    <name type="scientific">Arundo donax</name>
    <name type="common">Giant reed</name>
    <name type="synonym">Donax arundinaceus</name>
    <dbReference type="NCBI Taxonomy" id="35708"/>
    <lineage>
        <taxon>Eukaryota</taxon>
        <taxon>Viridiplantae</taxon>
        <taxon>Streptophyta</taxon>
        <taxon>Embryophyta</taxon>
        <taxon>Tracheophyta</taxon>
        <taxon>Spermatophyta</taxon>
        <taxon>Magnoliopsida</taxon>
        <taxon>Liliopsida</taxon>
        <taxon>Poales</taxon>
        <taxon>Poaceae</taxon>
        <taxon>PACMAD clade</taxon>
        <taxon>Arundinoideae</taxon>
        <taxon>Arundineae</taxon>
        <taxon>Arundo</taxon>
    </lineage>
</organism>
<evidence type="ECO:0000313" key="1">
    <source>
        <dbReference type="EMBL" id="JAD45404.1"/>
    </source>
</evidence>
<protein>
    <submittedName>
        <fullName evidence="1">Uncharacterized protein</fullName>
    </submittedName>
</protein>
<sequence>MTMDFHGSIEVRAFCTSFEKESISSVIRAKGSEMEQSAIVH</sequence>
<dbReference type="AlphaFoldDB" id="A0A0A9A177"/>
<accession>A0A0A9A177</accession>
<name>A0A0A9A177_ARUDO</name>
<reference evidence="1" key="1">
    <citation type="submission" date="2014-09" db="EMBL/GenBank/DDBJ databases">
        <authorList>
            <person name="Magalhaes I.L.F."/>
            <person name="Oliveira U."/>
            <person name="Santos F.R."/>
            <person name="Vidigal T.H.D.A."/>
            <person name="Brescovit A.D."/>
            <person name="Santos A.J."/>
        </authorList>
    </citation>
    <scope>NUCLEOTIDE SEQUENCE</scope>
    <source>
        <tissue evidence="1">Shoot tissue taken approximately 20 cm above the soil surface</tissue>
    </source>
</reference>